<evidence type="ECO:0000313" key="1">
    <source>
        <dbReference type="EMBL" id="QEN04594.1"/>
    </source>
</evidence>
<dbReference type="RefSeq" id="WP_149567837.1">
    <property type="nucleotide sequence ID" value="NZ_CP035807.1"/>
</dbReference>
<gene>
    <name evidence="1" type="ORF">EW093_07715</name>
</gene>
<protein>
    <submittedName>
        <fullName evidence="1">Uncharacterized protein</fullName>
    </submittedName>
</protein>
<accession>A0A5C1QD03</accession>
<reference evidence="1 2" key="1">
    <citation type="submission" date="2019-02" db="EMBL/GenBank/DDBJ databases">
        <authorList>
            <person name="Fomenkov A."/>
            <person name="Dubinina G."/>
            <person name="Grabovich M."/>
            <person name="Vincze T."/>
            <person name="Roberts R.J."/>
        </authorList>
    </citation>
    <scope>NUCLEOTIDE SEQUENCE [LARGE SCALE GENOMIC DNA]</scope>
    <source>
        <strain evidence="1 2">P</strain>
    </source>
</reference>
<dbReference type="Proteomes" id="UP000323824">
    <property type="component" value="Chromosome"/>
</dbReference>
<organism evidence="1 2">
    <name type="scientific">Thiospirochaeta perfilievii</name>
    <dbReference type="NCBI Taxonomy" id="252967"/>
    <lineage>
        <taxon>Bacteria</taxon>
        <taxon>Pseudomonadati</taxon>
        <taxon>Spirochaetota</taxon>
        <taxon>Spirochaetia</taxon>
        <taxon>Spirochaetales</taxon>
        <taxon>Spirochaetaceae</taxon>
        <taxon>Thiospirochaeta</taxon>
    </lineage>
</organism>
<proteinExistence type="predicted"/>
<evidence type="ECO:0000313" key="2">
    <source>
        <dbReference type="Proteomes" id="UP000323824"/>
    </source>
</evidence>
<dbReference type="AlphaFoldDB" id="A0A5C1QD03"/>
<dbReference type="EMBL" id="CP035807">
    <property type="protein sequence ID" value="QEN04594.1"/>
    <property type="molecule type" value="Genomic_DNA"/>
</dbReference>
<sequence>MGLCSESTFFDTTQHSDLTGVDRIKAELADIFTIGSRTGGGFKAKLNVGIVDVEIDVNGASRLEGWSKGQKYDYVEAKFGGDVELGINNIVSVNVGGDLSGKNKTPEDNKGYVQAIYERSSTENTSEAHAGASLGPLNVAFSTDQLKEKKGTSITIGTSLQAIVGFDIEIDVTEAIDYYGYVYKSLYSKAKEVGSGILQKLKD</sequence>
<reference evidence="1 2" key="2">
    <citation type="submission" date="2019-09" db="EMBL/GenBank/DDBJ databases">
        <title>Complete Genome Sequence and Methylome Analysis of free living Spirochaetas.</title>
        <authorList>
            <person name="Leshcheva N."/>
            <person name="Mikheeva N."/>
        </authorList>
    </citation>
    <scope>NUCLEOTIDE SEQUENCE [LARGE SCALE GENOMIC DNA]</scope>
    <source>
        <strain evidence="1 2">P</strain>
    </source>
</reference>
<keyword evidence="2" id="KW-1185">Reference proteome</keyword>
<name>A0A5C1QD03_9SPIO</name>
<dbReference type="KEGG" id="sper:EW093_07715"/>